<reference evidence="2" key="1">
    <citation type="journal article" date="2015" name="Genome Announc.">
        <title>Draft Genome Sequence of Thiostrepton-Producing Streptomyces azureus ATCC 14921.</title>
        <authorList>
            <person name="Sakihara K."/>
            <person name="Maeda J."/>
            <person name="Tashiro K."/>
            <person name="Fujino Y."/>
            <person name="Kuhara S."/>
            <person name="Ohshima T."/>
            <person name="Ogata S."/>
            <person name="Doi K."/>
        </authorList>
    </citation>
    <scope>NUCLEOTIDE SEQUENCE [LARGE SCALE GENOMIC DNA]</scope>
    <source>
        <strain evidence="2">ATCC14921</strain>
    </source>
</reference>
<dbReference type="AlphaFoldDB" id="A0A0K8PF65"/>
<organism evidence="2 3">
    <name type="scientific">Streptomyces azureus</name>
    <dbReference type="NCBI Taxonomy" id="146537"/>
    <lineage>
        <taxon>Bacteria</taxon>
        <taxon>Bacillati</taxon>
        <taxon>Actinomycetota</taxon>
        <taxon>Actinomycetes</taxon>
        <taxon>Kitasatosporales</taxon>
        <taxon>Streptomycetaceae</taxon>
        <taxon>Streptomyces</taxon>
    </lineage>
</organism>
<proteinExistence type="predicted"/>
<sequence>MTGGRGRPSSRCPARPLTRANGMRRHRVDDEISDLDRVWGAARHQGQALLHRVDSLIGLTDTDTGLAALDDWLQDVSGAS</sequence>
<dbReference type="Proteomes" id="UP000053859">
    <property type="component" value="Unassembled WGS sequence"/>
</dbReference>
<gene>
    <name evidence="2" type="ORF">SAZU_1269</name>
</gene>
<name>A0A0K8PF65_STRAJ</name>
<dbReference type="PATRIC" id="fig|146537.3.peg.1335"/>
<dbReference type="EMBL" id="DF968216">
    <property type="protein sequence ID" value="GAP46531.1"/>
    <property type="molecule type" value="Genomic_DNA"/>
</dbReference>
<evidence type="ECO:0000313" key="3">
    <source>
        <dbReference type="Proteomes" id="UP000053859"/>
    </source>
</evidence>
<evidence type="ECO:0000313" key="2">
    <source>
        <dbReference type="EMBL" id="GAP46531.1"/>
    </source>
</evidence>
<keyword evidence="3" id="KW-1185">Reference proteome</keyword>
<accession>A0A0K8PF65</accession>
<evidence type="ECO:0000256" key="1">
    <source>
        <dbReference type="SAM" id="MobiDB-lite"/>
    </source>
</evidence>
<protein>
    <submittedName>
        <fullName evidence="2">Uncharacterized protein</fullName>
    </submittedName>
</protein>
<feature type="region of interest" description="Disordered" evidence="1">
    <location>
        <begin position="1"/>
        <end position="23"/>
    </location>
</feature>